<keyword evidence="9" id="KW-0378">Hydrolase</keyword>
<feature type="transmembrane region" description="Helical" evidence="7">
    <location>
        <begin position="6"/>
        <end position="26"/>
    </location>
</feature>
<dbReference type="RefSeq" id="WP_167191825.1">
    <property type="nucleotide sequence ID" value="NZ_JAAONZ010000024.1"/>
</dbReference>
<dbReference type="PIRSF" id="PIRSF005651">
    <property type="entry name" value="HflC"/>
    <property type="match status" value="1"/>
</dbReference>
<evidence type="ECO:0000313" key="10">
    <source>
        <dbReference type="Proteomes" id="UP000787472"/>
    </source>
</evidence>
<evidence type="ECO:0000313" key="9">
    <source>
        <dbReference type="EMBL" id="NHO68126.1"/>
    </source>
</evidence>
<comment type="subcellular location">
    <subcellularLocation>
        <location evidence="1">Membrane</location>
        <topology evidence="1">Single-pass membrane protein</topology>
    </subcellularLocation>
</comment>
<keyword evidence="5 7" id="KW-0472">Membrane</keyword>
<gene>
    <name evidence="9" type="primary">hflC</name>
    <name evidence="9" type="ORF">G8770_21465</name>
</gene>
<dbReference type="SMART" id="SM00244">
    <property type="entry name" value="PHB"/>
    <property type="match status" value="1"/>
</dbReference>
<evidence type="ECO:0000256" key="3">
    <source>
        <dbReference type="ARBA" id="ARBA00022692"/>
    </source>
</evidence>
<name>A0A9E5MPN0_9GAMM</name>
<evidence type="ECO:0000256" key="2">
    <source>
        <dbReference type="ARBA" id="ARBA00007862"/>
    </source>
</evidence>
<evidence type="ECO:0000256" key="1">
    <source>
        <dbReference type="ARBA" id="ARBA00004167"/>
    </source>
</evidence>
<dbReference type="InterPro" id="IPR010200">
    <property type="entry name" value="HflC"/>
</dbReference>
<reference evidence="9" key="1">
    <citation type="submission" date="2020-03" db="EMBL/GenBank/DDBJ databases">
        <authorList>
            <person name="Guo F."/>
        </authorList>
    </citation>
    <scope>NUCLEOTIDE SEQUENCE</scope>
    <source>
        <strain evidence="9">JCM 30134</strain>
    </source>
</reference>
<dbReference type="InterPro" id="IPR001107">
    <property type="entry name" value="Band_7"/>
</dbReference>
<comment type="similarity">
    <text evidence="2 6">Belongs to the band 7/mec-2 family. HflC subfamily.</text>
</comment>
<dbReference type="Pfam" id="PF01145">
    <property type="entry name" value="Band_7"/>
    <property type="match status" value="1"/>
</dbReference>
<dbReference type="AlphaFoldDB" id="A0A9E5MPN0"/>
<evidence type="ECO:0000256" key="7">
    <source>
        <dbReference type="SAM" id="Phobius"/>
    </source>
</evidence>
<comment type="caution">
    <text evidence="9">The sequence shown here is derived from an EMBL/GenBank/DDBJ whole genome shotgun (WGS) entry which is preliminary data.</text>
</comment>
<feature type="domain" description="Band 7" evidence="8">
    <location>
        <begin position="21"/>
        <end position="185"/>
    </location>
</feature>
<dbReference type="NCBIfam" id="TIGR01932">
    <property type="entry name" value="hflC"/>
    <property type="match status" value="1"/>
</dbReference>
<protein>
    <recommendedName>
        <fullName evidence="6">Protein HflC</fullName>
    </recommendedName>
</protein>
<evidence type="ECO:0000256" key="5">
    <source>
        <dbReference type="ARBA" id="ARBA00023136"/>
    </source>
</evidence>
<comment type="function">
    <text evidence="6">HflC and HflK could regulate a protease.</text>
</comment>
<dbReference type="InterPro" id="IPR036013">
    <property type="entry name" value="Band_7/SPFH_dom_sf"/>
</dbReference>
<sequence length="294" mass="33536">MNNKVFSLIVGLLLIVFVASNTLYVINETERGVLLKFGKVVNADIPPGLHVKLPLMHEVRKFDSRILTLDARPQRFLTVEKKGMIVDSFAKWRIKDVSTYYTATNGEEATAVRVLDQRINEGLRNGFGERSLQEVVSGERDELMQNLTESLNKLTRERYGIELVDVRVKRIDLPDQVSDSVYSRMNTERQREAREHRSKGREQAEVIKADADRQRTILEAEAYRDAELLRGEGDAKAAAIYSAAYTQNPEFYSFVRSLTAYKDAFSNKGDIMLVDPDSDFFRYLKDSTGKKAQP</sequence>
<accession>A0A9E5MPN0</accession>
<keyword evidence="10" id="KW-1185">Reference proteome</keyword>
<dbReference type="PANTHER" id="PTHR42911">
    <property type="entry name" value="MODULATOR OF FTSH PROTEASE HFLC"/>
    <property type="match status" value="1"/>
</dbReference>
<keyword evidence="9" id="KW-0645">Protease</keyword>
<dbReference type="Gene3D" id="3.30.479.30">
    <property type="entry name" value="Band 7 domain"/>
    <property type="match status" value="1"/>
</dbReference>
<evidence type="ECO:0000256" key="4">
    <source>
        <dbReference type="ARBA" id="ARBA00022989"/>
    </source>
</evidence>
<dbReference type="SUPFAM" id="SSF117892">
    <property type="entry name" value="Band 7/SPFH domain"/>
    <property type="match status" value="1"/>
</dbReference>
<dbReference type="GO" id="GO:0006508">
    <property type="term" value="P:proteolysis"/>
    <property type="evidence" value="ECO:0007669"/>
    <property type="project" value="UniProtKB-KW"/>
</dbReference>
<evidence type="ECO:0000256" key="6">
    <source>
        <dbReference type="PIRNR" id="PIRNR005651"/>
    </source>
</evidence>
<organism evidence="9 10">
    <name type="scientific">Pseudomaricurvus hydrocarbonicus</name>
    <dbReference type="NCBI Taxonomy" id="1470433"/>
    <lineage>
        <taxon>Bacteria</taxon>
        <taxon>Pseudomonadati</taxon>
        <taxon>Pseudomonadota</taxon>
        <taxon>Gammaproteobacteria</taxon>
        <taxon>Cellvibrionales</taxon>
        <taxon>Cellvibrionaceae</taxon>
        <taxon>Pseudomaricurvus</taxon>
    </lineage>
</organism>
<dbReference type="GO" id="GO:0016020">
    <property type="term" value="C:membrane"/>
    <property type="evidence" value="ECO:0007669"/>
    <property type="project" value="UniProtKB-SubCell"/>
</dbReference>
<keyword evidence="4 7" id="KW-1133">Transmembrane helix</keyword>
<evidence type="ECO:0000259" key="8">
    <source>
        <dbReference type="SMART" id="SM00244"/>
    </source>
</evidence>
<proteinExistence type="inferred from homology"/>
<dbReference type="EMBL" id="JAAONZ010000024">
    <property type="protein sequence ID" value="NHO68126.1"/>
    <property type="molecule type" value="Genomic_DNA"/>
</dbReference>
<keyword evidence="3 7" id="KW-0812">Transmembrane</keyword>
<dbReference type="GO" id="GO:0008233">
    <property type="term" value="F:peptidase activity"/>
    <property type="evidence" value="ECO:0007669"/>
    <property type="project" value="UniProtKB-KW"/>
</dbReference>
<dbReference type="Proteomes" id="UP000787472">
    <property type="component" value="Unassembled WGS sequence"/>
</dbReference>
<dbReference type="CDD" id="cd03405">
    <property type="entry name" value="SPFH_HflC"/>
    <property type="match status" value="1"/>
</dbReference>
<dbReference type="PANTHER" id="PTHR42911:SF1">
    <property type="entry name" value="MODULATOR OF FTSH PROTEASE HFLC"/>
    <property type="match status" value="1"/>
</dbReference>